<feature type="domain" description="NB-ARC" evidence="1">
    <location>
        <begin position="170"/>
        <end position="264"/>
    </location>
</feature>
<gene>
    <name evidence="2" type="ORF">AFUS01_LOCUS19570</name>
</gene>
<evidence type="ECO:0000313" key="2">
    <source>
        <dbReference type="EMBL" id="CAG7730957.1"/>
    </source>
</evidence>
<protein>
    <recommendedName>
        <fullName evidence="1">NB-ARC domain-containing protein</fullName>
    </recommendedName>
</protein>
<reference evidence="2" key="1">
    <citation type="submission" date="2021-06" db="EMBL/GenBank/DDBJ databases">
        <authorList>
            <person name="Hodson N. C."/>
            <person name="Mongue J. A."/>
            <person name="Jaron S. K."/>
        </authorList>
    </citation>
    <scope>NUCLEOTIDE SEQUENCE</scope>
</reference>
<evidence type="ECO:0000313" key="3">
    <source>
        <dbReference type="Proteomes" id="UP000708208"/>
    </source>
</evidence>
<dbReference type="InterPro" id="IPR002182">
    <property type="entry name" value="NB-ARC"/>
</dbReference>
<name>A0A8J2K886_9HEXA</name>
<organism evidence="2 3">
    <name type="scientific">Allacma fusca</name>
    <dbReference type="NCBI Taxonomy" id="39272"/>
    <lineage>
        <taxon>Eukaryota</taxon>
        <taxon>Metazoa</taxon>
        <taxon>Ecdysozoa</taxon>
        <taxon>Arthropoda</taxon>
        <taxon>Hexapoda</taxon>
        <taxon>Collembola</taxon>
        <taxon>Symphypleona</taxon>
        <taxon>Sminthuridae</taxon>
        <taxon>Allacma</taxon>
    </lineage>
</organism>
<dbReference type="OrthoDB" id="7617259at2759"/>
<proteinExistence type="predicted"/>
<evidence type="ECO:0000259" key="1">
    <source>
        <dbReference type="Pfam" id="PF00931"/>
    </source>
</evidence>
<sequence length="300" mass="34282">MKSSRITMPMEMSQKGSTIAGQIIHGTVIVDKQNVQVHIYPSKESIIRIESFNIKDPLDTDEGEDRTISELHKEIKAAIESNVKNKKINSFIWPITGIAGSGKTQYALKYVYKYKHEYDHCYLINASTVQTAEKSFLDIESDLKARGIYRNKERGNVLKTVQNTFEEGKQNSEVLPHLIILTGMPGIGKSETARMYVHKRKSDYAIIIWINAKTPELIYKSFSEVSQKHQLTFNNLERHKKDAKGLAREVYKQLCQMTLLIVFDGASSWNGENGIRHFMPMDIKRGWKTPDVIVTSSNRN</sequence>
<dbReference type="Proteomes" id="UP000708208">
    <property type="component" value="Unassembled WGS sequence"/>
</dbReference>
<dbReference type="Pfam" id="PF00931">
    <property type="entry name" value="NB-ARC"/>
    <property type="match status" value="1"/>
</dbReference>
<dbReference type="AlphaFoldDB" id="A0A8J2K886"/>
<comment type="caution">
    <text evidence="2">The sequence shown here is derived from an EMBL/GenBank/DDBJ whole genome shotgun (WGS) entry which is preliminary data.</text>
</comment>
<dbReference type="EMBL" id="CAJVCH010203452">
    <property type="protein sequence ID" value="CAG7730957.1"/>
    <property type="molecule type" value="Genomic_DNA"/>
</dbReference>
<accession>A0A8J2K886</accession>
<keyword evidence="3" id="KW-1185">Reference proteome</keyword>